<keyword evidence="2" id="KW-0285">Flavoprotein</keyword>
<keyword evidence="5" id="KW-0812">Transmembrane</keyword>
<keyword evidence="4" id="KW-0560">Oxidoreductase</keyword>
<keyword evidence="8" id="KW-1185">Reference proteome</keyword>
<dbReference type="InterPro" id="IPR036318">
    <property type="entry name" value="FAD-bd_PCMH-like_sf"/>
</dbReference>
<dbReference type="InterPro" id="IPR006094">
    <property type="entry name" value="Oxid_FAD_bind_N"/>
</dbReference>
<dbReference type="GO" id="GO:0016491">
    <property type="term" value="F:oxidoreductase activity"/>
    <property type="evidence" value="ECO:0007669"/>
    <property type="project" value="UniProtKB-KW"/>
</dbReference>
<comment type="similarity">
    <text evidence="1">Belongs to the oxygen-dependent FAD-linked oxidoreductase family.</text>
</comment>
<reference evidence="7" key="1">
    <citation type="submission" date="2020-01" db="EMBL/GenBank/DDBJ databases">
        <authorList>
            <consortium name="DOE Joint Genome Institute"/>
            <person name="Haridas S."/>
            <person name="Albert R."/>
            <person name="Binder M."/>
            <person name="Bloem J."/>
            <person name="Labutti K."/>
            <person name="Salamov A."/>
            <person name="Andreopoulos B."/>
            <person name="Baker S.E."/>
            <person name="Barry K."/>
            <person name="Bills G."/>
            <person name="Bluhm B.H."/>
            <person name="Cannon C."/>
            <person name="Castanera R."/>
            <person name="Culley D.E."/>
            <person name="Daum C."/>
            <person name="Ezra D."/>
            <person name="Gonzalez J.B."/>
            <person name="Henrissat B."/>
            <person name="Kuo A."/>
            <person name="Liang C."/>
            <person name="Lipzen A."/>
            <person name="Lutzoni F."/>
            <person name="Magnuson J."/>
            <person name="Mondo S."/>
            <person name="Nolan M."/>
            <person name="Ohm R."/>
            <person name="Pangilinan J."/>
            <person name="Park H.-J."/>
            <person name="Ramirez L."/>
            <person name="Alfaro M."/>
            <person name="Sun H."/>
            <person name="Tritt A."/>
            <person name="Yoshinaga Y."/>
            <person name="Zwiers L.-H."/>
            <person name="Turgeon B.G."/>
            <person name="Goodwin S.B."/>
            <person name="Spatafora J.W."/>
            <person name="Crous P.W."/>
            <person name="Grigoriev I.V."/>
        </authorList>
    </citation>
    <scope>NUCLEOTIDE SEQUENCE</scope>
    <source>
        <strain evidence="7">CBS 394.84</strain>
    </source>
</reference>
<dbReference type="PROSITE" id="PS51387">
    <property type="entry name" value="FAD_PCMH"/>
    <property type="match status" value="1"/>
</dbReference>
<dbReference type="PANTHER" id="PTHR42973:SF4">
    <property type="entry name" value="FAD BINDING DOMAIN PROTEIN"/>
    <property type="match status" value="1"/>
</dbReference>
<evidence type="ECO:0000259" key="6">
    <source>
        <dbReference type="PROSITE" id="PS51387"/>
    </source>
</evidence>
<dbReference type="EMBL" id="ML976616">
    <property type="protein sequence ID" value="KAF1845473.1"/>
    <property type="molecule type" value="Genomic_DNA"/>
</dbReference>
<evidence type="ECO:0000313" key="8">
    <source>
        <dbReference type="Proteomes" id="UP000800039"/>
    </source>
</evidence>
<comment type="caution">
    <text evidence="7">The sequence shown here is derived from an EMBL/GenBank/DDBJ whole genome shotgun (WGS) entry which is preliminary data.</text>
</comment>
<dbReference type="InterPro" id="IPR050416">
    <property type="entry name" value="FAD-linked_Oxidoreductase"/>
</dbReference>
<organism evidence="7 8">
    <name type="scientific">Cucurbitaria berberidis CBS 394.84</name>
    <dbReference type="NCBI Taxonomy" id="1168544"/>
    <lineage>
        <taxon>Eukaryota</taxon>
        <taxon>Fungi</taxon>
        <taxon>Dikarya</taxon>
        <taxon>Ascomycota</taxon>
        <taxon>Pezizomycotina</taxon>
        <taxon>Dothideomycetes</taxon>
        <taxon>Pleosporomycetidae</taxon>
        <taxon>Pleosporales</taxon>
        <taxon>Pleosporineae</taxon>
        <taxon>Cucurbitariaceae</taxon>
        <taxon>Cucurbitaria</taxon>
    </lineage>
</organism>
<dbReference type="OrthoDB" id="2151789at2759"/>
<evidence type="ECO:0000256" key="4">
    <source>
        <dbReference type="ARBA" id="ARBA00023002"/>
    </source>
</evidence>
<keyword evidence="3" id="KW-0274">FAD</keyword>
<dbReference type="Gene3D" id="3.30.465.10">
    <property type="match status" value="1"/>
</dbReference>
<dbReference type="GO" id="GO:0071949">
    <property type="term" value="F:FAD binding"/>
    <property type="evidence" value="ECO:0007669"/>
    <property type="project" value="InterPro"/>
</dbReference>
<dbReference type="RefSeq" id="XP_040788036.1">
    <property type="nucleotide sequence ID" value="XM_040926541.1"/>
</dbReference>
<evidence type="ECO:0000256" key="1">
    <source>
        <dbReference type="ARBA" id="ARBA00005466"/>
    </source>
</evidence>
<keyword evidence="5" id="KW-1133">Transmembrane helix</keyword>
<proteinExistence type="inferred from homology"/>
<evidence type="ECO:0000313" key="7">
    <source>
        <dbReference type="EMBL" id="KAF1845473.1"/>
    </source>
</evidence>
<accession>A0A9P4GG67</accession>
<dbReference type="GeneID" id="63843792"/>
<dbReference type="SUPFAM" id="SSF56176">
    <property type="entry name" value="FAD-binding/transporter-associated domain-like"/>
    <property type="match status" value="1"/>
</dbReference>
<evidence type="ECO:0000256" key="3">
    <source>
        <dbReference type="ARBA" id="ARBA00022827"/>
    </source>
</evidence>
<feature type="domain" description="FAD-binding PCMH-type" evidence="6">
    <location>
        <begin position="90"/>
        <end position="276"/>
    </location>
</feature>
<gene>
    <name evidence="7" type="ORF">K460DRAFT_109719</name>
</gene>
<dbReference type="Proteomes" id="UP000800039">
    <property type="component" value="Unassembled WGS sequence"/>
</dbReference>
<name>A0A9P4GG67_9PLEO</name>
<dbReference type="InterPro" id="IPR016169">
    <property type="entry name" value="FAD-bd_PCMH_sub2"/>
</dbReference>
<dbReference type="Pfam" id="PF01565">
    <property type="entry name" value="FAD_binding_4"/>
    <property type="match status" value="1"/>
</dbReference>
<dbReference type="InterPro" id="IPR016166">
    <property type="entry name" value="FAD-bd_PCMH"/>
</dbReference>
<protein>
    <submittedName>
        <fullName evidence="7">Glucooligosaccharide oxidase</fullName>
    </submittedName>
</protein>
<feature type="transmembrane region" description="Helical" evidence="5">
    <location>
        <begin position="6"/>
        <end position="24"/>
    </location>
</feature>
<dbReference type="AlphaFoldDB" id="A0A9P4GG67"/>
<evidence type="ECO:0000256" key="5">
    <source>
        <dbReference type="SAM" id="Phobius"/>
    </source>
</evidence>
<evidence type="ECO:0000256" key="2">
    <source>
        <dbReference type="ARBA" id="ARBA00022630"/>
    </source>
</evidence>
<keyword evidence="5" id="KW-0472">Membrane</keyword>
<dbReference type="PANTHER" id="PTHR42973">
    <property type="entry name" value="BINDING OXIDOREDUCTASE, PUTATIVE (AFU_ORTHOLOGUE AFUA_1G17690)-RELATED"/>
    <property type="match status" value="1"/>
</dbReference>
<sequence>MPFSLIMSTLYIALITSVYIVYRLRVRSSQTRKNAGAETSMSLDLEGSLSEPAQQLRAKLMSALPESIISPENAASFKQSTNSYWDQKACEVRPSCVVRPRDVQELSRTVKILKSEFDQRRKESKISESILEGIFAVRGGGHSPVAGASSIKGGSLIDMSLFNEVTPSDDGKSVIIGAGCKWIQVSKVLEAKGLAAVGGRNSAVGVGGLILGGGLSFFSPRFGFVCSNIIQYEIVLANGSIAIASKTQNSDLWRALKGGSNNFGIVTRFTAHTFPSTDIWSGFLYIFPFEAPKVLSAFHEFVDRVVINDEGKTHDEYAAGPLACFTYLQQLGIQAIAVNLVHTKPPMGDKGWATCWQSSAFPKLWRFWSTCSVKSLSSATDENDKETLEATHKAYRDAITSIRKHNIKAMSWTLVLQPLLPDWARKGDPNPLGLSSSTNESLVNVSFTVNWALAKDDGLVQSLTRMAIEQIDRFAVGKGTAHRYRYLNYCGSWQKPFEGYGEKNVDFLRAVSRTYDPEGLFQYGCVGGFKLK</sequence>